<keyword evidence="1" id="KW-0472">Membrane</keyword>
<dbReference type="Proteomes" id="UP000192596">
    <property type="component" value="Unassembled WGS sequence"/>
</dbReference>
<keyword evidence="1" id="KW-0812">Transmembrane</keyword>
<accession>A0A1V8TD62</accession>
<proteinExistence type="predicted"/>
<dbReference type="EMBL" id="NAJO01000010">
    <property type="protein sequence ID" value="OQO09337.1"/>
    <property type="molecule type" value="Genomic_DNA"/>
</dbReference>
<dbReference type="InParanoid" id="A0A1V8TD62"/>
<reference evidence="3" key="1">
    <citation type="submission" date="2017-03" db="EMBL/GenBank/DDBJ databases">
        <title>Genomes of endolithic fungi from Antarctica.</title>
        <authorList>
            <person name="Coleine C."/>
            <person name="Masonjones S."/>
            <person name="Stajich J.E."/>
        </authorList>
    </citation>
    <scope>NUCLEOTIDE SEQUENCE [LARGE SCALE GENOMIC DNA]</scope>
    <source>
        <strain evidence="3">CCFEE 5527</strain>
    </source>
</reference>
<keyword evidence="1" id="KW-1133">Transmembrane helix</keyword>
<dbReference type="OrthoDB" id="3940049at2759"/>
<name>A0A1V8TD62_9PEZI</name>
<protein>
    <submittedName>
        <fullName evidence="2">Uncharacterized protein</fullName>
    </submittedName>
</protein>
<evidence type="ECO:0000313" key="3">
    <source>
        <dbReference type="Proteomes" id="UP000192596"/>
    </source>
</evidence>
<dbReference type="AlphaFoldDB" id="A0A1V8TD62"/>
<keyword evidence="3" id="KW-1185">Reference proteome</keyword>
<evidence type="ECO:0000256" key="1">
    <source>
        <dbReference type="SAM" id="Phobius"/>
    </source>
</evidence>
<organism evidence="2 3">
    <name type="scientific">Cryoendolithus antarcticus</name>
    <dbReference type="NCBI Taxonomy" id="1507870"/>
    <lineage>
        <taxon>Eukaryota</taxon>
        <taxon>Fungi</taxon>
        <taxon>Dikarya</taxon>
        <taxon>Ascomycota</taxon>
        <taxon>Pezizomycotina</taxon>
        <taxon>Dothideomycetes</taxon>
        <taxon>Dothideomycetidae</taxon>
        <taxon>Cladosporiales</taxon>
        <taxon>Cladosporiaceae</taxon>
        <taxon>Cryoendolithus</taxon>
    </lineage>
</organism>
<feature type="transmembrane region" description="Helical" evidence="1">
    <location>
        <begin position="80"/>
        <end position="101"/>
    </location>
</feature>
<gene>
    <name evidence="2" type="ORF">B0A48_04735</name>
</gene>
<comment type="caution">
    <text evidence="2">The sequence shown here is derived from an EMBL/GenBank/DDBJ whole genome shotgun (WGS) entry which is preliminary data.</text>
</comment>
<sequence length="102" mass="11450">MSFFENLANLSIVAPKSTKPNARPGLSRSGSSGWYDTTDAPTLEDFASQAQTWAKRIERYQQRCATNVVMALIGPTPVTLLVFNPLSLLLWLIVVLLVWWLR</sequence>
<evidence type="ECO:0000313" key="2">
    <source>
        <dbReference type="EMBL" id="OQO09337.1"/>
    </source>
</evidence>